<keyword evidence="10" id="KW-1185">Reference proteome</keyword>
<dbReference type="OrthoDB" id="9784272at2"/>
<evidence type="ECO:0000259" key="8">
    <source>
        <dbReference type="Pfam" id="PF08281"/>
    </source>
</evidence>
<dbReference type="GO" id="GO:0003677">
    <property type="term" value="F:DNA binding"/>
    <property type="evidence" value="ECO:0007669"/>
    <property type="project" value="UniProtKB-KW"/>
</dbReference>
<keyword evidence="5 6" id="KW-0804">Transcription</keyword>
<evidence type="ECO:0000256" key="5">
    <source>
        <dbReference type="ARBA" id="ARBA00023163"/>
    </source>
</evidence>
<gene>
    <name evidence="9" type="ORF">EDC26_10961</name>
</gene>
<evidence type="ECO:0000259" key="7">
    <source>
        <dbReference type="Pfam" id="PF04542"/>
    </source>
</evidence>
<dbReference type="CDD" id="cd06171">
    <property type="entry name" value="Sigma70_r4"/>
    <property type="match status" value="1"/>
</dbReference>
<organism evidence="9 10">
    <name type="scientific">Paralcaligenes ureilyticus</name>
    <dbReference type="NCBI Taxonomy" id="627131"/>
    <lineage>
        <taxon>Bacteria</taxon>
        <taxon>Pseudomonadati</taxon>
        <taxon>Pseudomonadota</taxon>
        <taxon>Betaproteobacteria</taxon>
        <taxon>Burkholderiales</taxon>
        <taxon>Alcaligenaceae</taxon>
        <taxon>Paralcaligenes</taxon>
    </lineage>
</organism>
<reference evidence="9 10" key="1">
    <citation type="submission" date="2019-03" db="EMBL/GenBank/DDBJ databases">
        <title>Genomic Encyclopedia of Type Strains, Phase IV (KMG-IV): sequencing the most valuable type-strain genomes for metagenomic binning, comparative biology and taxonomic classification.</title>
        <authorList>
            <person name="Goeker M."/>
        </authorList>
    </citation>
    <scope>NUCLEOTIDE SEQUENCE [LARGE SCALE GENOMIC DNA]</scope>
    <source>
        <strain evidence="9 10">DSM 24591</strain>
    </source>
</reference>
<dbReference type="GO" id="GO:0016987">
    <property type="term" value="F:sigma factor activity"/>
    <property type="evidence" value="ECO:0007669"/>
    <property type="project" value="UniProtKB-KW"/>
</dbReference>
<proteinExistence type="inferred from homology"/>
<dbReference type="PROSITE" id="PS01063">
    <property type="entry name" value="SIGMA70_ECF"/>
    <property type="match status" value="1"/>
</dbReference>
<evidence type="ECO:0000256" key="6">
    <source>
        <dbReference type="RuleBase" id="RU000716"/>
    </source>
</evidence>
<comment type="caution">
    <text evidence="9">The sequence shown here is derived from an EMBL/GenBank/DDBJ whole genome shotgun (WGS) entry which is preliminary data.</text>
</comment>
<dbReference type="Pfam" id="PF08281">
    <property type="entry name" value="Sigma70_r4_2"/>
    <property type="match status" value="1"/>
</dbReference>
<evidence type="ECO:0000256" key="2">
    <source>
        <dbReference type="ARBA" id="ARBA00023015"/>
    </source>
</evidence>
<dbReference type="InterPro" id="IPR013324">
    <property type="entry name" value="RNA_pol_sigma_r3/r4-like"/>
</dbReference>
<evidence type="ECO:0000256" key="4">
    <source>
        <dbReference type="ARBA" id="ARBA00023125"/>
    </source>
</evidence>
<name>A0A4R3LZ68_9BURK</name>
<feature type="domain" description="RNA polymerase sigma-70 region 2" evidence="7">
    <location>
        <begin position="27"/>
        <end position="94"/>
    </location>
</feature>
<sequence>MVVHSDADHRQLLNAVSQGDRNAFETLYKSLSPRLYAVALRLLKRPVWAEEVLQDSFITVWNKAASYNPESSAPLTWLTNIVRNRAIDWLRGADNRCDELDDLTLNELPSLDRNPLEQLLQVDSARRLGDCLDRLSAQQRQSIVLAYYHGLSHDEISTQIGSPLGTTKSWIRRGLSQLKGCLGL</sequence>
<keyword evidence="4 6" id="KW-0238">DNA-binding</keyword>
<dbReference type="InterPro" id="IPR013325">
    <property type="entry name" value="RNA_pol_sigma_r2"/>
</dbReference>
<dbReference type="AlphaFoldDB" id="A0A4R3LZ68"/>
<dbReference type="InterPro" id="IPR036388">
    <property type="entry name" value="WH-like_DNA-bd_sf"/>
</dbReference>
<keyword evidence="3 6" id="KW-0731">Sigma factor</keyword>
<dbReference type="SUPFAM" id="SSF88946">
    <property type="entry name" value="Sigma2 domain of RNA polymerase sigma factors"/>
    <property type="match status" value="1"/>
</dbReference>
<comment type="similarity">
    <text evidence="1 6">Belongs to the sigma-70 factor family. ECF subfamily.</text>
</comment>
<dbReference type="Proteomes" id="UP000295525">
    <property type="component" value="Unassembled WGS sequence"/>
</dbReference>
<dbReference type="InterPro" id="IPR000838">
    <property type="entry name" value="RNA_pol_sigma70_ECF_CS"/>
</dbReference>
<dbReference type="InterPro" id="IPR007627">
    <property type="entry name" value="RNA_pol_sigma70_r2"/>
</dbReference>
<dbReference type="PANTHER" id="PTHR43133:SF62">
    <property type="entry name" value="RNA POLYMERASE SIGMA FACTOR SIGZ"/>
    <property type="match status" value="1"/>
</dbReference>
<feature type="domain" description="RNA polymerase sigma factor 70 region 4 type 2" evidence="8">
    <location>
        <begin position="126"/>
        <end position="178"/>
    </location>
</feature>
<evidence type="ECO:0000256" key="1">
    <source>
        <dbReference type="ARBA" id="ARBA00010641"/>
    </source>
</evidence>
<dbReference type="EMBL" id="SMAJ01000009">
    <property type="protein sequence ID" value="TCT05773.1"/>
    <property type="molecule type" value="Genomic_DNA"/>
</dbReference>
<dbReference type="Gene3D" id="1.10.10.10">
    <property type="entry name" value="Winged helix-like DNA-binding domain superfamily/Winged helix DNA-binding domain"/>
    <property type="match status" value="1"/>
</dbReference>
<dbReference type="RefSeq" id="WP_132583143.1">
    <property type="nucleotide sequence ID" value="NZ_SMAJ01000009.1"/>
</dbReference>
<dbReference type="SUPFAM" id="SSF88659">
    <property type="entry name" value="Sigma3 and sigma4 domains of RNA polymerase sigma factors"/>
    <property type="match status" value="1"/>
</dbReference>
<evidence type="ECO:0000256" key="3">
    <source>
        <dbReference type="ARBA" id="ARBA00023082"/>
    </source>
</evidence>
<keyword evidence="2 6" id="KW-0805">Transcription regulation</keyword>
<accession>A0A4R3LZ68</accession>
<dbReference type="GO" id="GO:0006352">
    <property type="term" value="P:DNA-templated transcription initiation"/>
    <property type="evidence" value="ECO:0007669"/>
    <property type="project" value="InterPro"/>
</dbReference>
<dbReference type="NCBIfam" id="TIGR02937">
    <property type="entry name" value="sigma70-ECF"/>
    <property type="match status" value="1"/>
</dbReference>
<dbReference type="Gene3D" id="1.10.1740.10">
    <property type="match status" value="1"/>
</dbReference>
<dbReference type="InterPro" id="IPR013249">
    <property type="entry name" value="RNA_pol_sigma70_r4_t2"/>
</dbReference>
<evidence type="ECO:0000313" key="10">
    <source>
        <dbReference type="Proteomes" id="UP000295525"/>
    </source>
</evidence>
<dbReference type="Pfam" id="PF04542">
    <property type="entry name" value="Sigma70_r2"/>
    <property type="match status" value="1"/>
</dbReference>
<evidence type="ECO:0000313" key="9">
    <source>
        <dbReference type="EMBL" id="TCT05773.1"/>
    </source>
</evidence>
<protein>
    <recommendedName>
        <fullName evidence="6">RNA polymerase sigma factor</fullName>
    </recommendedName>
</protein>
<dbReference type="InterPro" id="IPR014284">
    <property type="entry name" value="RNA_pol_sigma-70_dom"/>
</dbReference>
<dbReference type="PANTHER" id="PTHR43133">
    <property type="entry name" value="RNA POLYMERASE ECF-TYPE SIGMA FACTO"/>
    <property type="match status" value="1"/>
</dbReference>
<dbReference type="InterPro" id="IPR039425">
    <property type="entry name" value="RNA_pol_sigma-70-like"/>
</dbReference>